<name>A0A1H9VJH6_9BACI</name>
<gene>
    <name evidence="2" type="ORF">SAMN04487944_12432</name>
</gene>
<evidence type="ECO:0000313" key="3">
    <source>
        <dbReference type="Proteomes" id="UP000199687"/>
    </source>
</evidence>
<sequence length="253" mass="29354">MNPEKLMGRFQKVNLMEYNGTGQLKLEKTDKTHRIFTTYHVTGLNKTGNKQPADINFIVMKGSNIAISPEKPYVVKPGNTHEQQISLQIEEEALLVWNNQEVIFTPGTNFTQRVKVLLNGNAEFVWAEIVHLTEKKDYHYTTLMEILVGDECLAFDPVTFSSENELMDNHGIIEDFTYTATVWYIAEQLPFDEWDVLERISQAKNHRAGMTDLDGKGILIRWLSKDLRLLKQEVQDVMAFFDQKITEIRKWRV</sequence>
<evidence type="ECO:0000256" key="1">
    <source>
        <dbReference type="ARBA" id="ARBA00023186"/>
    </source>
</evidence>
<dbReference type="EMBL" id="FOGL01000024">
    <property type="protein sequence ID" value="SES21855.1"/>
    <property type="molecule type" value="Genomic_DNA"/>
</dbReference>
<dbReference type="GO" id="GO:0016151">
    <property type="term" value="F:nickel cation binding"/>
    <property type="evidence" value="ECO:0007669"/>
    <property type="project" value="InterPro"/>
</dbReference>
<dbReference type="InterPro" id="IPR002669">
    <property type="entry name" value="UreD"/>
</dbReference>
<dbReference type="RefSeq" id="WP_089743855.1">
    <property type="nucleotide sequence ID" value="NZ_FOGL01000024.1"/>
</dbReference>
<evidence type="ECO:0000313" key="2">
    <source>
        <dbReference type="EMBL" id="SES21855.1"/>
    </source>
</evidence>
<protein>
    <submittedName>
        <fullName evidence="2">Urease accessory protein UreH</fullName>
    </submittedName>
</protein>
<dbReference type="AlphaFoldDB" id="A0A1H9VJH6"/>
<dbReference type="OrthoDB" id="5328682at2"/>
<organism evidence="2 3">
    <name type="scientific">Gracilibacillus ureilyticus</name>
    <dbReference type="NCBI Taxonomy" id="531814"/>
    <lineage>
        <taxon>Bacteria</taxon>
        <taxon>Bacillati</taxon>
        <taxon>Bacillota</taxon>
        <taxon>Bacilli</taxon>
        <taxon>Bacillales</taxon>
        <taxon>Bacillaceae</taxon>
        <taxon>Gracilibacillus</taxon>
    </lineage>
</organism>
<proteinExistence type="predicted"/>
<keyword evidence="3" id="KW-1185">Reference proteome</keyword>
<keyword evidence="1" id="KW-0143">Chaperone</keyword>
<reference evidence="2 3" key="1">
    <citation type="submission" date="2016-10" db="EMBL/GenBank/DDBJ databases">
        <authorList>
            <person name="de Groot N.N."/>
        </authorList>
    </citation>
    <scope>NUCLEOTIDE SEQUENCE [LARGE SCALE GENOMIC DNA]</scope>
    <source>
        <strain evidence="2 3">CGMCC 1.7727</strain>
    </source>
</reference>
<dbReference type="Proteomes" id="UP000199687">
    <property type="component" value="Unassembled WGS sequence"/>
</dbReference>
<accession>A0A1H9VJH6</accession>
<dbReference type="STRING" id="531814.SAMN04487944_12432"/>
<dbReference type="Pfam" id="PF01774">
    <property type="entry name" value="UreD"/>
    <property type="match status" value="1"/>
</dbReference>